<dbReference type="AlphaFoldDB" id="A0A2N8ZC10"/>
<reference evidence="1 2" key="1">
    <citation type="submission" date="2017-10" db="EMBL/GenBank/DDBJ databases">
        <authorList>
            <person name="Banno H."/>
            <person name="Chua N.-H."/>
        </authorList>
    </citation>
    <scope>NUCLEOTIDE SEQUENCE [LARGE SCALE GENOMIC DNA]</scope>
    <source>
        <strain evidence="1">Vibrio tapetis CECT4600</strain>
    </source>
</reference>
<organism evidence="1 2">
    <name type="scientific">Vibrio tapetis subsp. tapetis</name>
    <dbReference type="NCBI Taxonomy" id="1671868"/>
    <lineage>
        <taxon>Bacteria</taxon>
        <taxon>Pseudomonadati</taxon>
        <taxon>Pseudomonadota</taxon>
        <taxon>Gammaproteobacteria</taxon>
        <taxon>Vibrionales</taxon>
        <taxon>Vibrionaceae</taxon>
        <taxon>Vibrio</taxon>
    </lineage>
</organism>
<gene>
    <name evidence="1" type="ORF">VTAP4600_A1465</name>
</gene>
<accession>A0A2N8ZC10</accession>
<protein>
    <submittedName>
        <fullName evidence="1">Uncharacterized protein</fullName>
    </submittedName>
</protein>
<evidence type="ECO:0000313" key="2">
    <source>
        <dbReference type="Proteomes" id="UP000235828"/>
    </source>
</evidence>
<name>A0A2N8ZC10_9VIBR</name>
<dbReference type="EMBL" id="LT960611">
    <property type="protein sequence ID" value="SON49444.1"/>
    <property type="molecule type" value="Genomic_DNA"/>
</dbReference>
<evidence type="ECO:0000313" key="1">
    <source>
        <dbReference type="EMBL" id="SON49444.1"/>
    </source>
</evidence>
<dbReference type="KEGG" id="vta:A1465"/>
<dbReference type="Proteomes" id="UP000235828">
    <property type="component" value="Chromosome A"/>
</dbReference>
<sequence>MDFLLIQWALFGAYRFCVMGSDKLKISQKVANFLIENDY</sequence>
<keyword evidence="2" id="KW-1185">Reference proteome</keyword>
<proteinExistence type="predicted"/>